<dbReference type="Proteomes" id="UP001143474">
    <property type="component" value="Unassembled WGS sequence"/>
</dbReference>
<accession>A0A9W6I9Y0</accession>
<reference evidence="1" key="1">
    <citation type="journal article" date="2014" name="Int. J. Syst. Evol. Microbiol.">
        <title>Complete genome sequence of Corynebacterium casei LMG S-19264T (=DSM 44701T), isolated from a smear-ripened cheese.</title>
        <authorList>
            <consortium name="US DOE Joint Genome Institute (JGI-PGF)"/>
            <person name="Walter F."/>
            <person name="Albersmeier A."/>
            <person name="Kalinowski J."/>
            <person name="Ruckert C."/>
        </authorList>
    </citation>
    <scope>NUCLEOTIDE SEQUENCE</scope>
    <source>
        <strain evidence="1">VKM Ac-2007</strain>
    </source>
</reference>
<dbReference type="AlphaFoldDB" id="A0A9W6I9Y0"/>
<dbReference type="InterPro" id="IPR036894">
    <property type="entry name" value="YbaB-like_sf"/>
</dbReference>
<evidence type="ECO:0000313" key="1">
    <source>
        <dbReference type="EMBL" id="GLK13610.1"/>
    </source>
</evidence>
<proteinExistence type="predicted"/>
<comment type="caution">
    <text evidence="1">The sequence shown here is derived from an EMBL/GenBank/DDBJ whole genome shotgun (WGS) entry which is preliminary data.</text>
</comment>
<sequence length="134" mass="14417">MVFDSTGFELEDLERVGRDAENEIRRLAEIEAELGDVRGTGTGADGLITVTVDGSGRVEGIDLNPRVMRLDSHTLAAELMKAIGKAGEDGERRVREILEDAGLSAAPPDLDEAREQMTVAYESFARAVDGLSGR</sequence>
<keyword evidence="2" id="KW-1185">Reference proteome</keyword>
<dbReference type="SUPFAM" id="SSF82607">
    <property type="entry name" value="YbaB-like"/>
    <property type="match status" value="1"/>
</dbReference>
<evidence type="ECO:0008006" key="3">
    <source>
        <dbReference type="Google" id="ProtNLM"/>
    </source>
</evidence>
<gene>
    <name evidence="1" type="ORF">GCM10017600_70210</name>
</gene>
<name>A0A9W6I9Y0_9ACTN</name>
<dbReference type="InterPro" id="IPR004401">
    <property type="entry name" value="YbaB/EbfC"/>
</dbReference>
<organism evidence="1 2">
    <name type="scientific">Streptosporangium carneum</name>
    <dbReference type="NCBI Taxonomy" id="47481"/>
    <lineage>
        <taxon>Bacteria</taxon>
        <taxon>Bacillati</taxon>
        <taxon>Actinomycetota</taxon>
        <taxon>Actinomycetes</taxon>
        <taxon>Streptosporangiales</taxon>
        <taxon>Streptosporangiaceae</taxon>
        <taxon>Streptosporangium</taxon>
    </lineage>
</organism>
<protein>
    <recommendedName>
        <fullName evidence="3">YbaB/EbfC family DNA-binding protein</fullName>
    </recommendedName>
</protein>
<dbReference type="Gene3D" id="3.30.1310.10">
    <property type="entry name" value="Nucleoid-associated protein YbaB-like domain"/>
    <property type="match status" value="1"/>
</dbReference>
<dbReference type="Pfam" id="PF02575">
    <property type="entry name" value="YbaB_DNA_bd"/>
    <property type="match status" value="1"/>
</dbReference>
<dbReference type="GO" id="GO:0003677">
    <property type="term" value="F:DNA binding"/>
    <property type="evidence" value="ECO:0007669"/>
    <property type="project" value="InterPro"/>
</dbReference>
<dbReference type="EMBL" id="BSEV01000024">
    <property type="protein sequence ID" value="GLK13610.1"/>
    <property type="molecule type" value="Genomic_DNA"/>
</dbReference>
<evidence type="ECO:0000313" key="2">
    <source>
        <dbReference type="Proteomes" id="UP001143474"/>
    </source>
</evidence>
<reference evidence="1" key="2">
    <citation type="submission" date="2023-01" db="EMBL/GenBank/DDBJ databases">
        <authorList>
            <person name="Sun Q."/>
            <person name="Evtushenko L."/>
        </authorList>
    </citation>
    <scope>NUCLEOTIDE SEQUENCE</scope>
    <source>
        <strain evidence="1">VKM Ac-2007</strain>
    </source>
</reference>